<evidence type="ECO:0000256" key="8">
    <source>
        <dbReference type="ARBA" id="ARBA00023242"/>
    </source>
</evidence>
<evidence type="ECO:0000256" key="10">
    <source>
        <dbReference type="SAM" id="MobiDB-lite"/>
    </source>
</evidence>
<dbReference type="PANTHER" id="PTHR46481:SF10">
    <property type="entry name" value="ZINC FINGER BED DOMAIN-CONTAINING PROTEIN 39"/>
    <property type="match status" value="1"/>
</dbReference>
<protein>
    <recommendedName>
        <fullName evidence="11">BED-type domain-containing protein</fullName>
    </recommendedName>
</protein>
<keyword evidence="7" id="KW-0804">Transcription</keyword>
<dbReference type="GO" id="GO:0008270">
    <property type="term" value="F:zinc ion binding"/>
    <property type="evidence" value="ECO:0007669"/>
    <property type="project" value="UniProtKB-KW"/>
</dbReference>
<evidence type="ECO:0000259" key="11">
    <source>
        <dbReference type="PROSITE" id="PS50808"/>
    </source>
</evidence>
<dbReference type="GO" id="GO:0005634">
    <property type="term" value="C:nucleus"/>
    <property type="evidence" value="ECO:0007669"/>
    <property type="project" value="UniProtKB-SubCell"/>
</dbReference>
<feature type="region of interest" description="Disordered" evidence="10">
    <location>
        <begin position="913"/>
        <end position="937"/>
    </location>
</feature>
<feature type="region of interest" description="Disordered" evidence="10">
    <location>
        <begin position="1108"/>
        <end position="1144"/>
    </location>
</feature>
<dbReference type="InterPro" id="IPR036236">
    <property type="entry name" value="Znf_C2H2_sf"/>
</dbReference>
<feature type="compositionally biased region" description="Polar residues" evidence="10">
    <location>
        <begin position="528"/>
        <end position="541"/>
    </location>
</feature>
<organism evidence="12 13">
    <name type="scientific">Schistosoma margrebowiei</name>
    <dbReference type="NCBI Taxonomy" id="48269"/>
    <lineage>
        <taxon>Eukaryota</taxon>
        <taxon>Metazoa</taxon>
        <taxon>Spiralia</taxon>
        <taxon>Lophotrochozoa</taxon>
        <taxon>Platyhelminthes</taxon>
        <taxon>Trematoda</taxon>
        <taxon>Digenea</taxon>
        <taxon>Strigeidida</taxon>
        <taxon>Schistosomatoidea</taxon>
        <taxon>Schistosomatidae</taxon>
        <taxon>Schistosoma</taxon>
    </lineage>
</organism>
<dbReference type="PROSITE" id="PS50808">
    <property type="entry name" value="ZF_BED"/>
    <property type="match status" value="1"/>
</dbReference>
<name>A0AA84Z793_9TREM</name>
<feature type="domain" description="BED-type" evidence="11">
    <location>
        <begin position="179"/>
        <end position="238"/>
    </location>
</feature>
<keyword evidence="6" id="KW-0238">DNA-binding</keyword>
<evidence type="ECO:0000313" key="13">
    <source>
        <dbReference type="WBParaSite" id="SMRG1_11760.2"/>
    </source>
</evidence>
<evidence type="ECO:0000256" key="6">
    <source>
        <dbReference type="ARBA" id="ARBA00023125"/>
    </source>
</evidence>
<feature type="compositionally biased region" description="Basic and acidic residues" evidence="10">
    <location>
        <begin position="61"/>
        <end position="72"/>
    </location>
</feature>
<dbReference type="InterPro" id="IPR003656">
    <property type="entry name" value="Znf_BED"/>
</dbReference>
<evidence type="ECO:0000256" key="3">
    <source>
        <dbReference type="ARBA" id="ARBA00022771"/>
    </source>
</evidence>
<evidence type="ECO:0000256" key="9">
    <source>
        <dbReference type="PROSITE-ProRule" id="PRU00027"/>
    </source>
</evidence>
<dbReference type="Pfam" id="PF05699">
    <property type="entry name" value="Dimer_Tnp_hAT"/>
    <property type="match status" value="1"/>
</dbReference>
<keyword evidence="4" id="KW-0862">Zinc</keyword>
<keyword evidence="3 9" id="KW-0863">Zinc-finger</keyword>
<keyword evidence="8" id="KW-0539">Nucleus</keyword>
<feature type="region of interest" description="Disordered" evidence="10">
    <location>
        <begin position="1185"/>
        <end position="1224"/>
    </location>
</feature>
<feature type="compositionally biased region" description="Low complexity" evidence="10">
    <location>
        <begin position="1418"/>
        <end position="1438"/>
    </location>
</feature>
<evidence type="ECO:0000256" key="7">
    <source>
        <dbReference type="ARBA" id="ARBA00023163"/>
    </source>
</evidence>
<feature type="region of interest" description="Disordered" evidence="10">
    <location>
        <begin position="1418"/>
        <end position="1444"/>
    </location>
</feature>
<dbReference type="Proteomes" id="UP000050790">
    <property type="component" value="Unassembled WGS sequence"/>
</dbReference>
<dbReference type="Pfam" id="PF02892">
    <property type="entry name" value="zf-BED"/>
    <property type="match status" value="1"/>
</dbReference>
<keyword evidence="5" id="KW-0805">Transcription regulation</keyword>
<feature type="compositionally biased region" description="Polar residues" evidence="10">
    <location>
        <begin position="46"/>
        <end position="56"/>
    </location>
</feature>
<dbReference type="InterPro" id="IPR052035">
    <property type="entry name" value="ZnF_BED_domain_contain"/>
</dbReference>
<dbReference type="PANTHER" id="PTHR46481">
    <property type="entry name" value="ZINC FINGER BED DOMAIN-CONTAINING PROTEIN 4"/>
    <property type="match status" value="1"/>
</dbReference>
<dbReference type="InterPro" id="IPR012337">
    <property type="entry name" value="RNaseH-like_sf"/>
</dbReference>
<sequence>MTDSQILLPIMTIKGHEMDNTLHMNESVDNENYIGDSCDNLDDDNMSFTSNDLSQKVNHKHEHEHEDNRDQHQFSVQQQQHQQNSPYNLENENGHETHNSDEIISNMTEIKMDTMEDIQKDDNSMNTYRVNSKQQFKDSQSSNCHQQLTKINKLSNSPISTNISTNTTSTTTTATKACAKKSFVWKYFHHPEIKHGIPDRSRTQCILCDSQLAFNASGTTTTMLNHLKSRHGEIAEQEETLRRFNRDSRKNQLRNMILSSNDCKLSPTSINTNNTIVKNNEMINSFNENTQTIRNISTNLINGNNKYNRGTLSVGQRGRPPGSGRRQKSMNCSKLNENADFLNQDTITNGNLKAEGNAAYPVTNYQTTLSDQQKAFLNEMLLSAAAAVSASTVSVSKSDNRVNGSFINQTSSPTATSSPSFFASPTLLGQLPSSDSNPTKSPFTLLNNITGLPNIPFQLPVNTPQINCLSGATTSISTTSAIHELSPSSSSGLGLSSVNSPFETSTNTATTLANTVFISSPSSSSSPTNSLGYRSITSPSGCSGGGQSNINIRNNLLSNIRTTHKSQEFNHLHTNNILMNGQSLNVKDSCNSGSQEVTNLPLNMQNITQDKEKFLNLNNENNENIFDLTQLNKTPNSSTILSTGINTNNINSLSMLNCSSDMMMSALGNFVNLMPSVNNLLNDTTTNNFTNSSMNNMTTMNRSDEINQSNHFTNQLSKSMIQSISPQQYHHHQQQQQQQQQLLMANAWLSNLTNGKFSNYSNNLIDPCIMFNLLNLNSNTTIGNKLNNEISNILPATNLNYSENLKTKTNTTDNSNNSNNNNINYPINYLINNQNKKFNEKITMNWSNNFNNSLPIHVNNLNINNNNELSQPITSTFNQFNSPFQLNNNNNNETSIGMNLINNQQIQDGKINVFSSLPSSSPPSSSSSSSPLSTSSMNNEVESYSVMSKISLNNNNNSYVNINNNNNMSCLFPNLTYPSLGQDKFSYMNTLPFMMNGINKIIDMKNQEINDVSLDLTTTSTTVNNNNDDNRLTMITNSDSNNIDGNNYKHTTTTNNVNDCNFDIIKDIKPNDSKNCILDMRSNNQLNNPKYSSIEQQMINSSLYSSSNYTVSTKRKRSRPVYISPEKELKRSSIESNQSFDGEDMKMKRYHTEKPNLSINNHNNTDSCIDDKKSCWEVKQNIQSIPEQDIEEHDSDEEHRLTINQSSSCSSSSSSSSSSMSLTRNTFMQSKSSTMVTRNQLSYHVAQYLIKDIKPPETIDGEGFRKLLSLFTNHKLPTTKEISEITFPELYTKIEDHLNKSLDNRIMQSNSFNSAISFSIELWNTINNDNNNNNISKDCIVTENKQQFANIGVHYNSSQPTITHNYLYKSIQNPNCTNLLEVVDKCRIRLLSKLQLIKNENVSEISSTSSEVNTITTATATTSSSSSSLSETTSTGISDKNNNIKTPQQSQSLLEVMQWPVPIITNDVEFLKHLINETESNTIILPCLVSELSKALLVGLNTDIIRNLIKNLLKVYQYKTMKTTTEYSIHKFDFDELKKSNCCKAVYDLLNWYLNEYSLNKNNNDEIISHGDKENINEIDLETIKGIISILDTIGQTLEFIHKKDLILTGSMIEPILTNLCDTRLANESSNLTIVEEFKSTIVSYLMNSFPNNGAIYETLWIASLLDPRFKSQVQDKKPTVIKLLRMKVDAMLAQSPTSNICNNTPKSNSDNQLPSETTTLSIESTTISNKHSELETVFGLNYFPRTSLSEVDRYLREDPIGLEEDPYQWWQIKSSNYPNLSLLAMYYLAISLTCITPERLKSLNHFDPNHQSNPDIKLNLLTSIYETKNKQKLPSTSLLLLDLPNIIDIFGQGRLNINNENQIMYNYLWHNWHLTKFI</sequence>
<evidence type="ECO:0000256" key="4">
    <source>
        <dbReference type="ARBA" id="ARBA00022833"/>
    </source>
</evidence>
<dbReference type="WBParaSite" id="SMRG1_11760.2">
    <property type="protein sequence ID" value="SMRG1_11760.2"/>
    <property type="gene ID" value="SMRG1_11760"/>
</dbReference>
<proteinExistence type="predicted"/>
<feature type="compositionally biased region" description="Low complexity" evidence="10">
    <location>
        <begin position="1206"/>
        <end position="1221"/>
    </location>
</feature>
<evidence type="ECO:0000256" key="1">
    <source>
        <dbReference type="ARBA" id="ARBA00004123"/>
    </source>
</evidence>
<evidence type="ECO:0000256" key="2">
    <source>
        <dbReference type="ARBA" id="ARBA00022723"/>
    </source>
</evidence>
<reference evidence="13" key="1">
    <citation type="submission" date="2023-11" db="UniProtKB">
        <authorList>
            <consortium name="WormBaseParasite"/>
        </authorList>
    </citation>
    <scope>IDENTIFICATION</scope>
</reference>
<keyword evidence="2" id="KW-0479">Metal-binding</keyword>
<feature type="region of interest" description="Disordered" evidence="10">
    <location>
        <begin position="308"/>
        <end position="331"/>
    </location>
</feature>
<feature type="compositionally biased region" description="Low complexity" evidence="10">
    <location>
        <begin position="518"/>
        <end position="527"/>
    </location>
</feature>
<accession>A0AA84Z793</accession>
<feature type="region of interest" description="Disordered" evidence="10">
    <location>
        <begin position="45"/>
        <end position="99"/>
    </location>
</feature>
<feature type="compositionally biased region" description="Low complexity" evidence="10">
    <location>
        <begin position="915"/>
        <end position="936"/>
    </location>
</feature>
<dbReference type="GO" id="GO:0009791">
    <property type="term" value="P:post-embryonic development"/>
    <property type="evidence" value="ECO:0007669"/>
    <property type="project" value="UniProtKB-ARBA"/>
</dbReference>
<dbReference type="SUPFAM" id="SSF53098">
    <property type="entry name" value="Ribonuclease H-like"/>
    <property type="match status" value="1"/>
</dbReference>
<dbReference type="InterPro" id="IPR008906">
    <property type="entry name" value="HATC_C_dom"/>
</dbReference>
<dbReference type="SUPFAM" id="SSF57667">
    <property type="entry name" value="beta-beta-alpha zinc fingers"/>
    <property type="match status" value="1"/>
</dbReference>
<evidence type="ECO:0000313" key="12">
    <source>
        <dbReference type="Proteomes" id="UP000050790"/>
    </source>
</evidence>
<dbReference type="GO" id="GO:0003677">
    <property type="term" value="F:DNA binding"/>
    <property type="evidence" value="ECO:0007669"/>
    <property type="project" value="UniProtKB-KW"/>
</dbReference>
<dbReference type="GO" id="GO:0046983">
    <property type="term" value="F:protein dimerization activity"/>
    <property type="evidence" value="ECO:0007669"/>
    <property type="project" value="InterPro"/>
</dbReference>
<comment type="subcellular location">
    <subcellularLocation>
        <location evidence="1">Nucleus</location>
    </subcellularLocation>
</comment>
<feature type="compositionally biased region" description="Low complexity" evidence="10">
    <location>
        <begin position="73"/>
        <end position="83"/>
    </location>
</feature>
<dbReference type="SMART" id="SM00614">
    <property type="entry name" value="ZnF_BED"/>
    <property type="match status" value="1"/>
</dbReference>
<feature type="compositionally biased region" description="Low complexity" evidence="10">
    <location>
        <begin position="315"/>
        <end position="324"/>
    </location>
</feature>
<feature type="region of interest" description="Disordered" evidence="10">
    <location>
        <begin position="518"/>
        <end position="547"/>
    </location>
</feature>
<evidence type="ECO:0000256" key="5">
    <source>
        <dbReference type="ARBA" id="ARBA00023015"/>
    </source>
</evidence>